<keyword evidence="3" id="KW-1185">Reference proteome</keyword>
<organism evidence="2 3">
    <name type="scientific">Pleuronectes platessa</name>
    <name type="common">European plaice</name>
    <dbReference type="NCBI Taxonomy" id="8262"/>
    <lineage>
        <taxon>Eukaryota</taxon>
        <taxon>Metazoa</taxon>
        <taxon>Chordata</taxon>
        <taxon>Craniata</taxon>
        <taxon>Vertebrata</taxon>
        <taxon>Euteleostomi</taxon>
        <taxon>Actinopterygii</taxon>
        <taxon>Neopterygii</taxon>
        <taxon>Teleostei</taxon>
        <taxon>Neoteleostei</taxon>
        <taxon>Acanthomorphata</taxon>
        <taxon>Carangaria</taxon>
        <taxon>Pleuronectiformes</taxon>
        <taxon>Pleuronectoidei</taxon>
        <taxon>Pleuronectidae</taxon>
        <taxon>Pleuronectes</taxon>
    </lineage>
</organism>
<gene>
    <name evidence="2" type="ORF">PLEPLA_LOCUS29575</name>
</gene>
<accession>A0A9N7YXQ3</accession>
<evidence type="ECO:0000256" key="1">
    <source>
        <dbReference type="SAM" id="MobiDB-lite"/>
    </source>
</evidence>
<reference evidence="2" key="1">
    <citation type="submission" date="2020-03" db="EMBL/GenBank/DDBJ databases">
        <authorList>
            <person name="Weist P."/>
        </authorList>
    </citation>
    <scope>NUCLEOTIDE SEQUENCE</scope>
</reference>
<protein>
    <submittedName>
        <fullName evidence="2">Uncharacterized protein</fullName>
    </submittedName>
</protein>
<dbReference type="AlphaFoldDB" id="A0A9N7YXQ3"/>
<dbReference type="EMBL" id="CADEAL010002724">
    <property type="protein sequence ID" value="CAB1441848.1"/>
    <property type="molecule type" value="Genomic_DNA"/>
</dbReference>
<feature type="compositionally biased region" description="Low complexity" evidence="1">
    <location>
        <begin position="33"/>
        <end position="46"/>
    </location>
</feature>
<evidence type="ECO:0000313" key="3">
    <source>
        <dbReference type="Proteomes" id="UP001153269"/>
    </source>
</evidence>
<feature type="region of interest" description="Disordered" evidence="1">
    <location>
        <begin position="1"/>
        <end position="56"/>
    </location>
</feature>
<dbReference type="Proteomes" id="UP001153269">
    <property type="component" value="Unassembled WGS sequence"/>
</dbReference>
<comment type="caution">
    <text evidence="2">The sequence shown here is derived from an EMBL/GenBank/DDBJ whole genome shotgun (WGS) entry which is preliminary data.</text>
</comment>
<name>A0A9N7YXQ3_PLEPL</name>
<proteinExistence type="predicted"/>
<sequence>MEEHDKLNKAPGDTQDAFESSDPMTQHILRQCGPTGQTGPPWTPSGILPGSERSGYRCGARTPPWWTTAAGGFARRSDTCAAIRKAGVTVMAASVTHRAPNKQH</sequence>
<evidence type="ECO:0000313" key="2">
    <source>
        <dbReference type="EMBL" id="CAB1441848.1"/>
    </source>
</evidence>